<keyword evidence="6" id="KW-0645">Protease</keyword>
<evidence type="ECO:0008006" key="12">
    <source>
        <dbReference type="Google" id="ProtNLM"/>
    </source>
</evidence>
<dbReference type="InterPro" id="IPR035097">
    <property type="entry name" value="M29_N-terminal"/>
</dbReference>
<dbReference type="GO" id="GO:0008237">
    <property type="term" value="F:metallopeptidase activity"/>
    <property type="evidence" value="ECO:0007669"/>
    <property type="project" value="UniProtKB-KW"/>
</dbReference>
<dbReference type="Gene3D" id="3.40.1830.10">
    <property type="entry name" value="Thermophilic metalloprotease (M29)"/>
    <property type="match status" value="1"/>
</dbReference>
<comment type="cofactor">
    <cofactor evidence="3">
        <name>Zn(2+)</name>
        <dbReference type="ChEBI" id="CHEBI:29105"/>
    </cofactor>
</comment>
<dbReference type="PANTHER" id="PTHR34448:SF3">
    <property type="entry name" value="AMINOPEPTIDASE AMPS"/>
    <property type="match status" value="1"/>
</dbReference>
<gene>
    <name evidence="10" type="ORF">BK754_30285</name>
</gene>
<accession>A0A9X6FEK4</accession>
<dbReference type="GO" id="GO:0006508">
    <property type="term" value="P:proteolysis"/>
    <property type="evidence" value="ECO:0007669"/>
    <property type="project" value="UniProtKB-KW"/>
</dbReference>
<evidence type="ECO:0000256" key="9">
    <source>
        <dbReference type="ARBA" id="ARBA00023049"/>
    </source>
</evidence>
<name>A0A9X6FEK4_BACTU</name>
<dbReference type="EMBL" id="NFDT01000259">
    <property type="protein sequence ID" value="OTY83344.1"/>
    <property type="molecule type" value="Genomic_DNA"/>
</dbReference>
<evidence type="ECO:0000256" key="4">
    <source>
        <dbReference type="ARBA" id="ARBA00008236"/>
    </source>
</evidence>
<comment type="similarity">
    <text evidence="4">Belongs to the peptidase M29 family.</text>
</comment>
<dbReference type="PANTHER" id="PTHR34448">
    <property type="entry name" value="AMINOPEPTIDASE"/>
    <property type="match status" value="1"/>
</dbReference>
<evidence type="ECO:0000256" key="7">
    <source>
        <dbReference type="ARBA" id="ARBA00022723"/>
    </source>
</evidence>
<dbReference type="SUPFAM" id="SSF144052">
    <property type="entry name" value="Thermophilic metalloprotease-like"/>
    <property type="match status" value="1"/>
</dbReference>
<organism evidence="10 11">
    <name type="scientific">Bacillus thuringiensis serovar subtoxicus</name>
    <dbReference type="NCBI Taxonomy" id="475791"/>
    <lineage>
        <taxon>Bacteria</taxon>
        <taxon>Bacillati</taxon>
        <taxon>Bacillota</taxon>
        <taxon>Bacilli</taxon>
        <taxon>Bacillales</taxon>
        <taxon>Bacillaceae</taxon>
        <taxon>Bacillus</taxon>
        <taxon>Bacillus cereus group</taxon>
    </lineage>
</organism>
<proteinExistence type="inferred from homology"/>
<dbReference type="Pfam" id="PF02073">
    <property type="entry name" value="Peptidase_M29"/>
    <property type="match status" value="1"/>
</dbReference>
<keyword evidence="5" id="KW-0031">Aminopeptidase</keyword>
<reference evidence="10 11" key="1">
    <citation type="submission" date="2016-10" db="EMBL/GenBank/DDBJ databases">
        <title>Comparative genomics of Bacillus thuringiensis reveals a path to pathogens against multiple invertebrate hosts.</title>
        <authorList>
            <person name="Zheng J."/>
            <person name="Gao Q."/>
            <person name="Liu H."/>
            <person name="Peng D."/>
            <person name="Ruan L."/>
            <person name="Sun M."/>
        </authorList>
    </citation>
    <scope>NUCLEOTIDE SEQUENCE [LARGE SCALE GENOMIC DNA]</scope>
    <source>
        <strain evidence="10">BGSC 4I4</strain>
    </source>
</reference>
<evidence type="ECO:0000256" key="6">
    <source>
        <dbReference type="ARBA" id="ARBA00022670"/>
    </source>
</evidence>
<evidence type="ECO:0000256" key="3">
    <source>
        <dbReference type="ARBA" id="ARBA00001947"/>
    </source>
</evidence>
<dbReference type="Proteomes" id="UP000194882">
    <property type="component" value="Unassembled WGS sequence"/>
</dbReference>
<dbReference type="AlphaFoldDB" id="A0A9X6FEK4"/>
<keyword evidence="9" id="KW-0482">Metalloprotease</keyword>
<evidence type="ECO:0000313" key="11">
    <source>
        <dbReference type="Proteomes" id="UP000194882"/>
    </source>
</evidence>
<protein>
    <recommendedName>
        <fullName evidence="12">Aminopeptidase</fullName>
    </recommendedName>
</protein>
<keyword evidence="8" id="KW-0378">Hydrolase</keyword>
<evidence type="ECO:0000256" key="2">
    <source>
        <dbReference type="ARBA" id="ARBA00001946"/>
    </source>
</evidence>
<evidence type="ECO:0000256" key="5">
    <source>
        <dbReference type="ARBA" id="ARBA00022438"/>
    </source>
</evidence>
<dbReference type="InterPro" id="IPR000787">
    <property type="entry name" value="Peptidase_M29"/>
</dbReference>
<keyword evidence="7" id="KW-0479">Metal-binding</keyword>
<sequence length="166" mass="18630">MSFEQTLEKYAALAVNVGVNIQPGQTLSISAPLEAVQFVRLVTEKAYKSGAKHVYVDWNDETLTRLKFDLAPEEAFAEFPSWKAHAREELAKEGAAFMSIYAENPDLLKGGNYSASSRRLFSFTSLICIFCVNTRYIRLGGDRCVEKTRYSSCLSKGTTGYLRFRS</sequence>
<dbReference type="InterPro" id="IPR052170">
    <property type="entry name" value="M29_Exopeptidase"/>
</dbReference>
<evidence type="ECO:0000256" key="1">
    <source>
        <dbReference type="ARBA" id="ARBA00001941"/>
    </source>
</evidence>
<comment type="cofactor">
    <cofactor evidence="2">
        <name>Mg(2+)</name>
        <dbReference type="ChEBI" id="CHEBI:18420"/>
    </cofactor>
</comment>
<comment type="caution">
    <text evidence="10">The sequence shown here is derived from an EMBL/GenBank/DDBJ whole genome shotgun (WGS) entry which is preliminary data.</text>
</comment>
<dbReference type="GO" id="GO:0046872">
    <property type="term" value="F:metal ion binding"/>
    <property type="evidence" value="ECO:0007669"/>
    <property type="project" value="UniProtKB-KW"/>
</dbReference>
<dbReference type="GO" id="GO:0004177">
    <property type="term" value="F:aminopeptidase activity"/>
    <property type="evidence" value="ECO:0007669"/>
    <property type="project" value="UniProtKB-KW"/>
</dbReference>
<evidence type="ECO:0000256" key="8">
    <source>
        <dbReference type="ARBA" id="ARBA00022801"/>
    </source>
</evidence>
<evidence type="ECO:0000313" key="10">
    <source>
        <dbReference type="EMBL" id="OTY83344.1"/>
    </source>
</evidence>
<dbReference type="PRINTS" id="PR00919">
    <property type="entry name" value="THERMOPTASE"/>
</dbReference>
<comment type="cofactor">
    <cofactor evidence="1">
        <name>Co(2+)</name>
        <dbReference type="ChEBI" id="CHEBI:48828"/>
    </cofactor>
</comment>